<feature type="non-terminal residue" evidence="2">
    <location>
        <position position="1"/>
    </location>
</feature>
<feature type="transmembrane region" description="Helical" evidence="1">
    <location>
        <begin position="12"/>
        <end position="36"/>
    </location>
</feature>
<proteinExistence type="predicted"/>
<protein>
    <submittedName>
        <fullName evidence="2">Uncharacterized protein</fullName>
    </submittedName>
</protein>
<reference evidence="3" key="1">
    <citation type="journal article" date="2015" name="PLoS Genet.">
        <title>The dynamic genome and transcriptome of the human fungal pathogen Blastomyces and close relative Emmonsia.</title>
        <authorList>
            <person name="Munoz J.F."/>
            <person name="Gauthier G.M."/>
            <person name="Desjardins C.A."/>
            <person name="Gallo J.E."/>
            <person name="Holder J."/>
            <person name="Sullivan T.D."/>
            <person name="Marty A.J."/>
            <person name="Carmen J.C."/>
            <person name="Chen Z."/>
            <person name="Ding L."/>
            <person name="Gujja S."/>
            <person name="Magrini V."/>
            <person name="Misas E."/>
            <person name="Mitreva M."/>
            <person name="Priest M."/>
            <person name="Saif S."/>
            <person name="Whiston E.A."/>
            <person name="Young S."/>
            <person name="Zeng Q."/>
            <person name="Goldman W.E."/>
            <person name="Mardis E.R."/>
            <person name="Taylor J.W."/>
            <person name="McEwen J.G."/>
            <person name="Clay O.K."/>
            <person name="Klein B.S."/>
            <person name="Cuomo C.A."/>
        </authorList>
    </citation>
    <scope>NUCLEOTIDE SEQUENCE [LARGE SCALE GENOMIC DNA]</scope>
    <source>
        <strain evidence="3">UAMH 139</strain>
    </source>
</reference>
<keyword evidence="3" id="KW-1185">Reference proteome</keyword>
<dbReference type="EMBL" id="LDEV01002350">
    <property type="protein sequence ID" value="KLJ09449.1"/>
    <property type="molecule type" value="Genomic_DNA"/>
</dbReference>
<dbReference type="AlphaFoldDB" id="A0A0H1BDC8"/>
<keyword evidence="1" id="KW-0472">Membrane</keyword>
<dbReference type="Proteomes" id="UP000053573">
    <property type="component" value="Unassembled WGS sequence"/>
</dbReference>
<organism evidence="2 3">
    <name type="scientific">Blastomyces silverae</name>
    <dbReference type="NCBI Taxonomy" id="2060906"/>
    <lineage>
        <taxon>Eukaryota</taxon>
        <taxon>Fungi</taxon>
        <taxon>Dikarya</taxon>
        <taxon>Ascomycota</taxon>
        <taxon>Pezizomycotina</taxon>
        <taxon>Eurotiomycetes</taxon>
        <taxon>Eurotiomycetidae</taxon>
        <taxon>Onygenales</taxon>
        <taxon>Ajellomycetaceae</taxon>
        <taxon>Blastomyces</taxon>
    </lineage>
</organism>
<evidence type="ECO:0000256" key="1">
    <source>
        <dbReference type="SAM" id="Phobius"/>
    </source>
</evidence>
<name>A0A0H1BDC8_9EURO</name>
<comment type="caution">
    <text evidence="2">The sequence shown here is derived from an EMBL/GenBank/DDBJ whole genome shotgun (WGS) entry which is preliminary data.</text>
</comment>
<gene>
    <name evidence="2" type="ORF">EMPG_15139</name>
</gene>
<keyword evidence="1" id="KW-0812">Transmembrane</keyword>
<evidence type="ECO:0000313" key="3">
    <source>
        <dbReference type="Proteomes" id="UP000053573"/>
    </source>
</evidence>
<evidence type="ECO:0000313" key="2">
    <source>
        <dbReference type="EMBL" id="KLJ09449.1"/>
    </source>
</evidence>
<sequence>IKITVINSVSYIIISDIEVFILIFLVISISNIRVFINTVRESIREVRVCLTSCKLLFEINCLNIII</sequence>
<accession>A0A0H1BDC8</accession>
<keyword evidence="1" id="KW-1133">Transmembrane helix</keyword>